<proteinExistence type="predicted"/>
<feature type="transmembrane region" description="Helical" evidence="5">
    <location>
        <begin position="20"/>
        <end position="37"/>
    </location>
</feature>
<evidence type="ECO:0000259" key="6">
    <source>
        <dbReference type="PROSITE" id="PS50850"/>
    </source>
</evidence>
<keyword evidence="8" id="KW-1185">Reference proteome</keyword>
<organism evidence="7 8">
    <name type="scientific">Desulfamplus magnetovallimortis</name>
    <dbReference type="NCBI Taxonomy" id="1246637"/>
    <lineage>
        <taxon>Bacteria</taxon>
        <taxon>Pseudomonadati</taxon>
        <taxon>Thermodesulfobacteriota</taxon>
        <taxon>Desulfobacteria</taxon>
        <taxon>Desulfobacterales</taxon>
        <taxon>Desulfobacteraceae</taxon>
        <taxon>Desulfamplus</taxon>
    </lineage>
</organism>
<evidence type="ECO:0000256" key="2">
    <source>
        <dbReference type="ARBA" id="ARBA00022692"/>
    </source>
</evidence>
<evidence type="ECO:0000313" key="8">
    <source>
        <dbReference type="Proteomes" id="UP000191931"/>
    </source>
</evidence>
<dbReference type="STRING" id="1246637.MTBBW1_1640008"/>
<feature type="transmembrane region" description="Helical" evidence="5">
    <location>
        <begin position="244"/>
        <end position="262"/>
    </location>
</feature>
<evidence type="ECO:0000313" key="7">
    <source>
        <dbReference type="EMBL" id="SLM28953.1"/>
    </source>
</evidence>
<reference evidence="7 8" key="1">
    <citation type="submission" date="2017-03" db="EMBL/GenBank/DDBJ databases">
        <authorList>
            <person name="Afonso C.L."/>
            <person name="Miller P.J."/>
            <person name="Scott M.A."/>
            <person name="Spackman E."/>
            <person name="Goraichik I."/>
            <person name="Dimitrov K.M."/>
            <person name="Suarez D.L."/>
            <person name="Swayne D.E."/>
        </authorList>
    </citation>
    <scope>NUCLEOTIDE SEQUENCE [LARGE SCALE GENOMIC DNA]</scope>
    <source>
        <strain evidence="7">PRJEB14757</strain>
    </source>
</reference>
<dbReference type="EMBL" id="FWEV01000073">
    <property type="protein sequence ID" value="SLM28953.1"/>
    <property type="molecule type" value="Genomic_DNA"/>
</dbReference>
<evidence type="ECO:0000256" key="4">
    <source>
        <dbReference type="ARBA" id="ARBA00023136"/>
    </source>
</evidence>
<keyword evidence="4 5" id="KW-0472">Membrane</keyword>
<feature type="transmembrane region" description="Helical" evidence="5">
    <location>
        <begin position="58"/>
        <end position="80"/>
    </location>
</feature>
<dbReference type="AlphaFoldDB" id="A0A1W1H926"/>
<feature type="transmembrane region" description="Helical" evidence="5">
    <location>
        <begin position="119"/>
        <end position="139"/>
    </location>
</feature>
<dbReference type="InterPro" id="IPR011701">
    <property type="entry name" value="MFS"/>
</dbReference>
<evidence type="ECO:0000256" key="5">
    <source>
        <dbReference type="SAM" id="Phobius"/>
    </source>
</evidence>
<feature type="domain" description="Major facilitator superfamily (MFS) profile" evidence="6">
    <location>
        <begin position="1"/>
        <end position="402"/>
    </location>
</feature>
<feature type="transmembrane region" description="Helical" evidence="5">
    <location>
        <begin position="334"/>
        <end position="357"/>
    </location>
</feature>
<feature type="transmembrane region" description="Helical" evidence="5">
    <location>
        <begin position="299"/>
        <end position="322"/>
    </location>
</feature>
<dbReference type="GO" id="GO:0061513">
    <property type="term" value="F:glucose 6-phosphate:phosphate antiporter activity"/>
    <property type="evidence" value="ECO:0007669"/>
    <property type="project" value="TreeGrafter"/>
</dbReference>
<feature type="transmembrane region" description="Helical" evidence="5">
    <location>
        <begin position="274"/>
        <end position="293"/>
    </location>
</feature>
<dbReference type="GO" id="GO:0035435">
    <property type="term" value="P:phosphate ion transmembrane transport"/>
    <property type="evidence" value="ECO:0007669"/>
    <property type="project" value="TreeGrafter"/>
</dbReference>
<gene>
    <name evidence="7" type="ORF">MTBBW1_1640008</name>
</gene>
<dbReference type="SUPFAM" id="SSF103473">
    <property type="entry name" value="MFS general substrate transporter"/>
    <property type="match status" value="1"/>
</dbReference>
<dbReference type="Pfam" id="PF07690">
    <property type="entry name" value="MFS_1"/>
    <property type="match status" value="1"/>
</dbReference>
<dbReference type="GO" id="GO:0016020">
    <property type="term" value="C:membrane"/>
    <property type="evidence" value="ECO:0007669"/>
    <property type="project" value="UniProtKB-ARBA"/>
</dbReference>
<feature type="transmembrane region" description="Helical" evidence="5">
    <location>
        <begin position="145"/>
        <end position="165"/>
    </location>
</feature>
<comment type="subcellular location">
    <subcellularLocation>
        <location evidence="1">Endomembrane system</location>
        <topology evidence="1">Multi-pass membrane protein</topology>
    </subcellularLocation>
</comment>
<sequence length="407" mass="43743">MVYFHRVAPAVVSDLLMSEFNLSGAVLGNLAATYFYVYTLMQLPAGVLADGVGAKKTIFWGMTISGVGSLIFAASSILSFAFIGRILIGLGVSVIFVSMLKIVTEWFPAKQFGTMSGTALFIGNSGAVLAATPLAYLVSLWGWRISFSLVGGVGIFAGILTLLLVKDRPSELNLPSPNETLNPSAGMGVKDVIHGLGTVMKNPSSWPPFAVFFGIYGSLMAFQGVWGLPFLVQQYGMERFEASSNLLIIAVGLVIGCPVIGYISDRIGKRKLPLLASSLMYALCWIVMLTWPGGKPAPFVLPFLLFAMGFFASGFILLWGCAKDVNPIELSGCAIGLANMGGFFGAAIVQPLFGWALDKKWMGLVEEGVRIYPLEAWRFAFLLALVILISTTLIGIFIKEPKQDKCV</sequence>
<accession>A0A1W1H926</accession>
<dbReference type="InterPro" id="IPR051337">
    <property type="entry name" value="OPA_Antiporter"/>
</dbReference>
<keyword evidence="2 5" id="KW-0812">Transmembrane</keyword>
<dbReference type="PANTHER" id="PTHR43826">
    <property type="entry name" value="GLUCOSE-6-PHOSPHATE EXCHANGER SLC37A4"/>
    <property type="match status" value="1"/>
</dbReference>
<name>A0A1W1H926_9BACT</name>
<keyword evidence="3 5" id="KW-1133">Transmembrane helix</keyword>
<dbReference type="PROSITE" id="PS50850">
    <property type="entry name" value="MFS"/>
    <property type="match status" value="1"/>
</dbReference>
<dbReference type="InterPro" id="IPR036259">
    <property type="entry name" value="MFS_trans_sf"/>
</dbReference>
<dbReference type="GO" id="GO:0012505">
    <property type="term" value="C:endomembrane system"/>
    <property type="evidence" value="ECO:0007669"/>
    <property type="project" value="UniProtKB-SubCell"/>
</dbReference>
<feature type="transmembrane region" description="Helical" evidence="5">
    <location>
        <begin position="377"/>
        <end position="398"/>
    </location>
</feature>
<feature type="transmembrane region" description="Helical" evidence="5">
    <location>
        <begin position="209"/>
        <end position="232"/>
    </location>
</feature>
<feature type="transmembrane region" description="Helical" evidence="5">
    <location>
        <begin position="86"/>
        <end position="107"/>
    </location>
</feature>
<dbReference type="InterPro" id="IPR020846">
    <property type="entry name" value="MFS_dom"/>
</dbReference>
<evidence type="ECO:0000256" key="3">
    <source>
        <dbReference type="ARBA" id="ARBA00022989"/>
    </source>
</evidence>
<dbReference type="Gene3D" id="1.20.1250.20">
    <property type="entry name" value="MFS general substrate transporter like domains"/>
    <property type="match status" value="2"/>
</dbReference>
<dbReference type="PANTHER" id="PTHR43826:SF3">
    <property type="entry name" value="GLUCOSE-6-PHOSPHATE EXCHANGER SLC37A4"/>
    <property type="match status" value="1"/>
</dbReference>
<evidence type="ECO:0000256" key="1">
    <source>
        <dbReference type="ARBA" id="ARBA00004127"/>
    </source>
</evidence>
<protein>
    <submittedName>
        <fullName evidence="7">Major facilitator superfamily MFS_1</fullName>
    </submittedName>
</protein>
<dbReference type="Proteomes" id="UP000191931">
    <property type="component" value="Unassembled WGS sequence"/>
</dbReference>